<dbReference type="AlphaFoldDB" id="A0AA38MPU2"/>
<keyword evidence="11 12" id="KW-0275">Fatty acid biosynthesis</keyword>
<keyword evidence="8" id="KW-0408">Iron</keyword>
<feature type="transmembrane region" description="Helical" evidence="13">
    <location>
        <begin position="61"/>
        <end position="82"/>
    </location>
</feature>
<evidence type="ECO:0000256" key="8">
    <source>
        <dbReference type="ARBA" id="ARBA00023004"/>
    </source>
</evidence>
<sequence>MPPQSRTDYHQTVQSKSQPQLQRQYRWKFVWRNIFLYLLMHAGGLYGFYLMFGTTQWKTIFYSWLLLILGLLGTTAGSHRLWAHKSYKATLPLKMILVIFQTLSLQKYAYDWATDHRVHHKYVDTDADPHSSRRGLFFSHVGWLFLEREPEFVEKYNKMDFSDLHADKALMFQKKYYFVFFAPVVGILLPAAIPWHFWGETFENAFFISTMLRYCLCTNITFLINSYAHVYGTKPYDKNICPVEVPTLTILTGGEGWHNYHHTFPWDYRTGELGKYRFNLTTSFLDLMAAIGWAYDLKTVSKEMVLRRAKRTGDGSRELDEIMANSGHGHHDHDEQVWGWGDTDMTQDHRSYVDIHNRKYD</sequence>
<dbReference type="InterPro" id="IPR005804">
    <property type="entry name" value="FA_desaturase_dom"/>
</dbReference>
<keyword evidence="7 12" id="KW-0560">Oxidoreductase</keyword>
<evidence type="ECO:0000256" key="7">
    <source>
        <dbReference type="ARBA" id="ARBA00023002"/>
    </source>
</evidence>
<evidence type="ECO:0000256" key="1">
    <source>
        <dbReference type="ARBA" id="ARBA00004141"/>
    </source>
</evidence>
<comment type="subcellular location">
    <subcellularLocation>
        <location evidence="1">Membrane</location>
        <topology evidence="1">Multi-pass membrane protein</topology>
    </subcellularLocation>
</comment>
<comment type="domain">
    <text evidence="12">The histidine box domains are involved in binding the catalytic metal ions.</text>
</comment>
<feature type="transmembrane region" description="Helical" evidence="13">
    <location>
        <begin position="29"/>
        <end position="49"/>
    </location>
</feature>
<keyword evidence="16" id="KW-1185">Reference proteome</keyword>
<keyword evidence="10 13" id="KW-0472">Membrane</keyword>
<accession>A0AA38MPU2</accession>
<evidence type="ECO:0000256" key="9">
    <source>
        <dbReference type="ARBA" id="ARBA00023098"/>
    </source>
</evidence>
<dbReference type="Pfam" id="PF00487">
    <property type="entry name" value="FA_desaturase"/>
    <property type="match status" value="1"/>
</dbReference>
<dbReference type="GO" id="GO:0006636">
    <property type="term" value="P:unsaturated fatty acid biosynthetic process"/>
    <property type="evidence" value="ECO:0007669"/>
    <property type="project" value="TreeGrafter"/>
</dbReference>
<evidence type="ECO:0000259" key="14">
    <source>
        <dbReference type="Pfam" id="PF00487"/>
    </source>
</evidence>
<evidence type="ECO:0000256" key="6">
    <source>
        <dbReference type="ARBA" id="ARBA00022989"/>
    </source>
</evidence>
<keyword evidence="5" id="KW-0276">Fatty acid metabolism</keyword>
<proteinExistence type="inferred from homology"/>
<evidence type="ECO:0000313" key="15">
    <source>
        <dbReference type="EMBL" id="KAJ3664371.1"/>
    </source>
</evidence>
<feature type="domain" description="Fatty acid desaturase" evidence="14">
    <location>
        <begin position="64"/>
        <end position="265"/>
    </location>
</feature>
<evidence type="ECO:0000256" key="12">
    <source>
        <dbReference type="RuleBase" id="RU000581"/>
    </source>
</evidence>
<dbReference type="InterPro" id="IPR015876">
    <property type="entry name" value="Acyl-CoA_DS"/>
</dbReference>
<dbReference type="PANTHER" id="PTHR11351">
    <property type="entry name" value="ACYL-COA DESATURASE"/>
    <property type="match status" value="1"/>
</dbReference>
<comment type="cofactor">
    <cofactor evidence="12">
        <name>Fe(2+)</name>
        <dbReference type="ChEBI" id="CHEBI:29033"/>
    </cofactor>
</comment>
<keyword evidence="4 12" id="KW-0812">Transmembrane</keyword>
<gene>
    <name evidence="15" type="ORF">Zmor_008548</name>
</gene>
<evidence type="ECO:0000256" key="13">
    <source>
        <dbReference type="SAM" id="Phobius"/>
    </source>
</evidence>
<evidence type="ECO:0000256" key="5">
    <source>
        <dbReference type="ARBA" id="ARBA00022832"/>
    </source>
</evidence>
<reference evidence="15" key="1">
    <citation type="journal article" date="2023" name="G3 (Bethesda)">
        <title>Whole genome assemblies of Zophobas morio and Tenebrio molitor.</title>
        <authorList>
            <person name="Kaur S."/>
            <person name="Stinson S.A."/>
            <person name="diCenzo G.C."/>
        </authorList>
    </citation>
    <scope>NUCLEOTIDE SEQUENCE</scope>
    <source>
        <strain evidence="15">QUZm001</strain>
    </source>
</reference>
<evidence type="ECO:0000256" key="11">
    <source>
        <dbReference type="ARBA" id="ARBA00023160"/>
    </source>
</evidence>
<organism evidence="15 16">
    <name type="scientific">Zophobas morio</name>
    <dbReference type="NCBI Taxonomy" id="2755281"/>
    <lineage>
        <taxon>Eukaryota</taxon>
        <taxon>Metazoa</taxon>
        <taxon>Ecdysozoa</taxon>
        <taxon>Arthropoda</taxon>
        <taxon>Hexapoda</taxon>
        <taxon>Insecta</taxon>
        <taxon>Pterygota</taxon>
        <taxon>Neoptera</taxon>
        <taxon>Endopterygota</taxon>
        <taxon>Coleoptera</taxon>
        <taxon>Polyphaga</taxon>
        <taxon>Cucujiformia</taxon>
        <taxon>Tenebrionidae</taxon>
        <taxon>Zophobas</taxon>
    </lineage>
</organism>
<comment type="similarity">
    <text evidence="2 12">Belongs to the fatty acid desaturase type 1 family.</text>
</comment>
<evidence type="ECO:0000256" key="4">
    <source>
        <dbReference type="ARBA" id="ARBA00022692"/>
    </source>
</evidence>
<dbReference type="PANTHER" id="PTHR11351:SF98">
    <property type="entry name" value="RE43130P"/>
    <property type="match status" value="1"/>
</dbReference>
<dbReference type="GO" id="GO:0005506">
    <property type="term" value="F:iron ion binding"/>
    <property type="evidence" value="ECO:0007669"/>
    <property type="project" value="TreeGrafter"/>
</dbReference>
<feature type="transmembrane region" description="Helical" evidence="13">
    <location>
        <begin position="176"/>
        <end position="198"/>
    </location>
</feature>
<name>A0AA38MPU2_9CUCU</name>
<dbReference type="Proteomes" id="UP001168821">
    <property type="component" value="Unassembled WGS sequence"/>
</dbReference>
<evidence type="ECO:0000313" key="16">
    <source>
        <dbReference type="Proteomes" id="UP001168821"/>
    </source>
</evidence>
<dbReference type="CDD" id="cd03505">
    <property type="entry name" value="Delta9-FADS-like"/>
    <property type="match status" value="1"/>
</dbReference>
<comment type="caution">
    <text evidence="15">The sequence shown here is derived from an EMBL/GenBank/DDBJ whole genome shotgun (WGS) entry which is preliminary data.</text>
</comment>
<dbReference type="PRINTS" id="PR00075">
    <property type="entry name" value="FACDDSATRASE"/>
</dbReference>
<evidence type="ECO:0000256" key="2">
    <source>
        <dbReference type="ARBA" id="ARBA00009295"/>
    </source>
</evidence>
<evidence type="ECO:0000256" key="10">
    <source>
        <dbReference type="ARBA" id="ARBA00023136"/>
    </source>
</evidence>
<protein>
    <recommendedName>
        <fullName evidence="14">Fatty acid desaturase domain-containing protein</fullName>
    </recommendedName>
</protein>
<keyword evidence="3 12" id="KW-0444">Lipid biosynthesis</keyword>
<dbReference type="GO" id="GO:0004768">
    <property type="term" value="F:stearoyl-CoA 9-desaturase activity"/>
    <property type="evidence" value="ECO:0007669"/>
    <property type="project" value="TreeGrafter"/>
</dbReference>
<dbReference type="GO" id="GO:0005789">
    <property type="term" value="C:endoplasmic reticulum membrane"/>
    <property type="evidence" value="ECO:0007669"/>
    <property type="project" value="TreeGrafter"/>
</dbReference>
<feature type="transmembrane region" description="Helical" evidence="13">
    <location>
        <begin position="204"/>
        <end position="224"/>
    </location>
</feature>
<evidence type="ECO:0000256" key="3">
    <source>
        <dbReference type="ARBA" id="ARBA00022516"/>
    </source>
</evidence>
<dbReference type="EMBL" id="JALNTZ010000002">
    <property type="protein sequence ID" value="KAJ3664371.1"/>
    <property type="molecule type" value="Genomic_DNA"/>
</dbReference>
<keyword evidence="9" id="KW-0443">Lipid metabolism</keyword>
<keyword evidence="6 13" id="KW-1133">Transmembrane helix</keyword>